<protein>
    <submittedName>
        <fullName evidence="1">Uncharacterized protein</fullName>
    </submittedName>
</protein>
<proteinExistence type="predicted"/>
<name>A0A0F9AHV7_9ZZZZ</name>
<reference evidence="1" key="1">
    <citation type="journal article" date="2015" name="Nature">
        <title>Complex archaea that bridge the gap between prokaryotes and eukaryotes.</title>
        <authorList>
            <person name="Spang A."/>
            <person name="Saw J.H."/>
            <person name="Jorgensen S.L."/>
            <person name="Zaremba-Niedzwiedzka K."/>
            <person name="Martijn J."/>
            <person name="Lind A.E."/>
            <person name="van Eijk R."/>
            <person name="Schleper C."/>
            <person name="Guy L."/>
            <person name="Ettema T.J."/>
        </authorList>
    </citation>
    <scope>NUCLEOTIDE SEQUENCE</scope>
</reference>
<comment type="caution">
    <text evidence="1">The sequence shown here is derived from an EMBL/GenBank/DDBJ whole genome shotgun (WGS) entry which is preliminary data.</text>
</comment>
<sequence length="245" mass="25645">MDTTGLDKTAMERLLLLEDGEIAFANYFNDGVAVDSLHEILNDLPDADRVVCHFMGRTVGDPTANMQGKQVNYDLERGGDGALNGGTITCKGNAYGLEWGYALSDGKVTEAGGTVTTGAGATIGVTQGTKRYTRTGGTSFLTLGFAVGDSVTIAGFVDGDSNGVKNLVTVTSTYITVKEAIGVDEAGDAAGGEPIDAVNGNNTTQWAAAALTSDSYPIFELPSPYLTAVRISLKLHCQRRFLNSL</sequence>
<dbReference type="AlphaFoldDB" id="A0A0F9AHV7"/>
<accession>A0A0F9AHV7</accession>
<gene>
    <name evidence="1" type="ORF">LCGC14_2910620</name>
</gene>
<dbReference type="EMBL" id="LAZR01057581">
    <property type="protein sequence ID" value="KKK71766.1"/>
    <property type="molecule type" value="Genomic_DNA"/>
</dbReference>
<evidence type="ECO:0000313" key="1">
    <source>
        <dbReference type="EMBL" id="KKK71766.1"/>
    </source>
</evidence>
<organism evidence="1">
    <name type="scientific">marine sediment metagenome</name>
    <dbReference type="NCBI Taxonomy" id="412755"/>
    <lineage>
        <taxon>unclassified sequences</taxon>
        <taxon>metagenomes</taxon>
        <taxon>ecological metagenomes</taxon>
    </lineage>
</organism>